<dbReference type="EMBL" id="BPRB01000075">
    <property type="protein sequence ID" value="GJE59364.1"/>
    <property type="molecule type" value="Genomic_DNA"/>
</dbReference>
<keyword evidence="8" id="KW-1185">Reference proteome</keyword>
<dbReference type="SUPFAM" id="SSF55874">
    <property type="entry name" value="ATPase domain of HSP90 chaperone/DNA topoisomerase II/histidine kinase"/>
    <property type="match status" value="1"/>
</dbReference>
<dbReference type="InterPro" id="IPR036097">
    <property type="entry name" value="HisK_dim/P_sf"/>
</dbReference>
<keyword evidence="4" id="KW-0418">Kinase</keyword>
<dbReference type="RefSeq" id="WP_238181950.1">
    <property type="nucleotide sequence ID" value="NZ_BPRB01000075.1"/>
</dbReference>
<proteinExistence type="predicted"/>
<dbReference type="PRINTS" id="PR00344">
    <property type="entry name" value="BCTRLSENSOR"/>
</dbReference>
<dbReference type="Gene3D" id="3.30.565.10">
    <property type="entry name" value="Histidine kinase-like ATPase, C-terminal domain"/>
    <property type="match status" value="1"/>
</dbReference>
<protein>
    <recommendedName>
        <fullName evidence="2">histidine kinase</fullName>
        <ecNumber evidence="2">2.7.13.3</ecNumber>
    </recommendedName>
</protein>
<evidence type="ECO:0000256" key="1">
    <source>
        <dbReference type="ARBA" id="ARBA00000085"/>
    </source>
</evidence>
<evidence type="ECO:0000313" key="8">
    <source>
        <dbReference type="Proteomes" id="UP001055057"/>
    </source>
</evidence>
<evidence type="ECO:0000256" key="5">
    <source>
        <dbReference type="ARBA" id="ARBA00023012"/>
    </source>
</evidence>
<feature type="domain" description="Histidine kinase" evidence="6">
    <location>
        <begin position="131"/>
        <end position="344"/>
    </location>
</feature>
<evidence type="ECO:0000256" key="3">
    <source>
        <dbReference type="ARBA" id="ARBA00022679"/>
    </source>
</evidence>
<dbReference type="EC" id="2.7.13.3" evidence="2"/>
<dbReference type="InterPro" id="IPR005467">
    <property type="entry name" value="His_kinase_dom"/>
</dbReference>
<dbReference type="InterPro" id="IPR003594">
    <property type="entry name" value="HATPase_dom"/>
</dbReference>
<reference evidence="7" key="1">
    <citation type="journal article" date="2021" name="Front. Microbiol.">
        <title>Comprehensive Comparative Genomics and Phenotyping of Methylobacterium Species.</title>
        <authorList>
            <person name="Alessa O."/>
            <person name="Ogura Y."/>
            <person name="Fujitani Y."/>
            <person name="Takami H."/>
            <person name="Hayashi T."/>
            <person name="Sahin N."/>
            <person name="Tani A."/>
        </authorList>
    </citation>
    <scope>NUCLEOTIDE SEQUENCE</scope>
    <source>
        <strain evidence="7">DSM 23632</strain>
    </source>
</reference>
<comment type="caution">
    <text evidence="7">The sequence shown here is derived from an EMBL/GenBank/DDBJ whole genome shotgun (WGS) entry which is preliminary data.</text>
</comment>
<dbReference type="PANTHER" id="PTHR43711:SF1">
    <property type="entry name" value="HISTIDINE KINASE 1"/>
    <property type="match status" value="1"/>
</dbReference>
<comment type="catalytic activity">
    <reaction evidence="1">
        <text>ATP + protein L-histidine = ADP + protein N-phospho-L-histidine.</text>
        <dbReference type="EC" id="2.7.13.3"/>
    </reaction>
</comment>
<keyword evidence="3" id="KW-0808">Transferase</keyword>
<organism evidence="7 8">
    <name type="scientific">Methylobacterium trifolii</name>
    <dbReference type="NCBI Taxonomy" id="1003092"/>
    <lineage>
        <taxon>Bacteria</taxon>
        <taxon>Pseudomonadati</taxon>
        <taxon>Pseudomonadota</taxon>
        <taxon>Alphaproteobacteria</taxon>
        <taxon>Hyphomicrobiales</taxon>
        <taxon>Methylobacteriaceae</taxon>
        <taxon>Methylobacterium</taxon>
    </lineage>
</organism>
<dbReference type="SUPFAM" id="SSF47384">
    <property type="entry name" value="Homodimeric domain of signal transducing histidine kinase"/>
    <property type="match status" value="1"/>
</dbReference>
<evidence type="ECO:0000259" key="6">
    <source>
        <dbReference type="PROSITE" id="PS50109"/>
    </source>
</evidence>
<dbReference type="InterPro" id="IPR050736">
    <property type="entry name" value="Sensor_HK_Regulatory"/>
</dbReference>
<dbReference type="SMART" id="SM00387">
    <property type="entry name" value="HATPase_c"/>
    <property type="match status" value="1"/>
</dbReference>
<reference evidence="7" key="2">
    <citation type="submission" date="2021-08" db="EMBL/GenBank/DDBJ databases">
        <authorList>
            <person name="Tani A."/>
            <person name="Ola A."/>
            <person name="Ogura Y."/>
            <person name="Katsura K."/>
            <person name="Hayashi T."/>
        </authorList>
    </citation>
    <scope>NUCLEOTIDE SEQUENCE</scope>
    <source>
        <strain evidence="7">DSM 23632</strain>
    </source>
</reference>
<dbReference type="InterPro" id="IPR036890">
    <property type="entry name" value="HATPase_C_sf"/>
</dbReference>
<dbReference type="InterPro" id="IPR004358">
    <property type="entry name" value="Sig_transdc_His_kin-like_C"/>
</dbReference>
<evidence type="ECO:0000256" key="2">
    <source>
        <dbReference type="ARBA" id="ARBA00012438"/>
    </source>
</evidence>
<keyword evidence="5" id="KW-0902">Two-component regulatory system</keyword>
<dbReference type="PANTHER" id="PTHR43711">
    <property type="entry name" value="TWO-COMPONENT HISTIDINE KINASE"/>
    <property type="match status" value="1"/>
</dbReference>
<sequence>MTVSRPAPIRGWISAGGLILAVFCADLATSADNVSICFAYTLPILLGVYTGPGSAYRLAGACALASLAGCFVRPPDDGIAVSFVANRLIAVTAQWLVAFVIEQRRRNRAVVEAHLAGERRKAETGRRFVQILTHEIVTALTSIDGQSYRLAKLAGGIAPADIVARTDKIRQAVARLDALVGRIRLAAEVGQGDIALTREPIAAGPLLAPLPAEHEGSRVAVAVDLPEPALHGDRDLIYQAVSNLVSNAVKYSPRPAEVSVTVSRSDLLDGAVIAVADRGIGIPGEEVDQVFEPYYRARNSGGIRGIGIGLHLVRHFAEAHGGTVRIEARPGGGTIVRLHLPADGGGA</sequence>
<accession>A0ABQ4TWU5</accession>
<dbReference type="PROSITE" id="PS50109">
    <property type="entry name" value="HIS_KIN"/>
    <property type="match status" value="1"/>
</dbReference>
<name>A0ABQ4TWU5_9HYPH</name>
<dbReference type="CDD" id="cd00075">
    <property type="entry name" value="HATPase"/>
    <property type="match status" value="1"/>
</dbReference>
<evidence type="ECO:0000256" key="4">
    <source>
        <dbReference type="ARBA" id="ARBA00022777"/>
    </source>
</evidence>
<evidence type="ECO:0000313" key="7">
    <source>
        <dbReference type="EMBL" id="GJE59364.1"/>
    </source>
</evidence>
<gene>
    <name evidence="7" type="primary">sasA_5</name>
    <name evidence="7" type="ORF">MPOCJGCO_1455</name>
</gene>
<dbReference type="Proteomes" id="UP001055057">
    <property type="component" value="Unassembled WGS sequence"/>
</dbReference>
<dbReference type="Pfam" id="PF02518">
    <property type="entry name" value="HATPase_c"/>
    <property type="match status" value="1"/>
</dbReference>